<protein>
    <submittedName>
        <fullName evidence="2">Uncharacterized protein</fullName>
    </submittedName>
</protein>
<dbReference type="EMBL" id="JBCGBO010000005">
    <property type="protein sequence ID" value="KAK9199393.1"/>
    <property type="molecule type" value="Genomic_DNA"/>
</dbReference>
<evidence type="ECO:0000313" key="2">
    <source>
        <dbReference type="EMBL" id="KAK9199393.1"/>
    </source>
</evidence>
<evidence type="ECO:0000313" key="3">
    <source>
        <dbReference type="Proteomes" id="UP001428341"/>
    </source>
</evidence>
<keyword evidence="3" id="KW-1185">Reference proteome</keyword>
<comment type="caution">
    <text evidence="2">The sequence shown here is derived from an EMBL/GenBank/DDBJ whole genome shotgun (WGS) entry which is preliminary data.</text>
</comment>
<gene>
    <name evidence="2" type="ORF">WN944_014584</name>
</gene>
<organism evidence="2 3">
    <name type="scientific">Citrus x changshan-huyou</name>
    <dbReference type="NCBI Taxonomy" id="2935761"/>
    <lineage>
        <taxon>Eukaryota</taxon>
        <taxon>Viridiplantae</taxon>
        <taxon>Streptophyta</taxon>
        <taxon>Embryophyta</taxon>
        <taxon>Tracheophyta</taxon>
        <taxon>Spermatophyta</taxon>
        <taxon>Magnoliopsida</taxon>
        <taxon>eudicotyledons</taxon>
        <taxon>Gunneridae</taxon>
        <taxon>Pentapetalae</taxon>
        <taxon>rosids</taxon>
        <taxon>malvids</taxon>
        <taxon>Sapindales</taxon>
        <taxon>Rutaceae</taxon>
        <taxon>Aurantioideae</taxon>
        <taxon>Citrus</taxon>
    </lineage>
</organism>
<sequence length="71" mass="8105">MPIVHQKPLPRAPCQANQWLCAGIPSKPMATHDHSKQASGHSNGVGAPSRDFKLHRELLPWILWLYDAWRR</sequence>
<reference evidence="2 3" key="1">
    <citation type="submission" date="2024-05" db="EMBL/GenBank/DDBJ databases">
        <title>Haplotype-resolved chromosome-level genome assembly of Huyou (Citrus changshanensis).</title>
        <authorList>
            <person name="Miao C."/>
            <person name="Chen W."/>
            <person name="Wu Y."/>
            <person name="Wang L."/>
            <person name="Zhao S."/>
            <person name="Grierson D."/>
            <person name="Xu C."/>
            <person name="Chen K."/>
        </authorList>
    </citation>
    <scope>NUCLEOTIDE SEQUENCE [LARGE SCALE GENOMIC DNA]</scope>
    <source>
        <strain evidence="2">01-14</strain>
        <tissue evidence="2">Leaf</tissue>
    </source>
</reference>
<dbReference type="AlphaFoldDB" id="A0AAP0M8M6"/>
<proteinExistence type="predicted"/>
<accession>A0AAP0M8M6</accession>
<evidence type="ECO:0000256" key="1">
    <source>
        <dbReference type="SAM" id="MobiDB-lite"/>
    </source>
</evidence>
<dbReference type="Proteomes" id="UP001428341">
    <property type="component" value="Unassembled WGS sequence"/>
</dbReference>
<name>A0AAP0M8M6_9ROSI</name>
<feature type="region of interest" description="Disordered" evidence="1">
    <location>
        <begin position="28"/>
        <end position="47"/>
    </location>
</feature>